<protein>
    <submittedName>
        <fullName evidence="1">Uncharacterized protein</fullName>
    </submittedName>
</protein>
<sequence length="121" mass="12944">MVSQFKFMTVAALVAVCSVQVSGKGSSRPSKPKPKPGRPKPSRPSKTTECNPDVFPAATCTDVSLYKYCDDDWKVWVTGTMDSDMTCDANNEVVDFSSASVVARGPAAMALGVGVAIWQFM</sequence>
<dbReference type="Proteomes" id="UP001140096">
    <property type="component" value="Unassembled WGS sequence"/>
</dbReference>
<evidence type="ECO:0000313" key="2">
    <source>
        <dbReference type="Proteomes" id="UP001140096"/>
    </source>
</evidence>
<comment type="caution">
    <text evidence="1">The sequence shown here is derived from an EMBL/GenBank/DDBJ whole genome shotgun (WGS) entry which is preliminary data.</text>
</comment>
<evidence type="ECO:0000313" key="1">
    <source>
        <dbReference type="EMBL" id="KAJ2793933.1"/>
    </source>
</evidence>
<organism evidence="1 2">
    <name type="scientific">Coemansia furcata</name>
    <dbReference type="NCBI Taxonomy" id="417177"/>
    <lineage>
        <taxon>Eukaryota</taxon>
        <taxon>Fungi</taxon>
        <taxon>Fungi incertae sedis</taxon>
        <taxon>Zoopagomycota</taxon>
        <taxon>Kickxellomycotina</taxon>
        <taxon>Kickxellomycetes</taxon>
        <taxon>Kickxellales</taxon>
        <taxon>Kickxellaceae</taxon>
        <taxon>Coemansia</taxon>
    </lineage>
</organism>
<keyword evidence="2" id="KW-1185">Reference proteome</keyword>
<accession>A0ACC1KST1</accession>
<reference evidence="1" key="1">
    <citation type="submission" date="2022-07" db="EMBL/GenBank/DDBJ databases">
        <title>Phylogenomic reconstructions and comparative analyses of Kickxellomycotina fungi.</title>
        <authorList>
            <person name="Reynolds N.K."/>
            <person name="Stajich J.E."/>
            <person name="Barry K."/>
            <person name="Grigoriev I.V."/>
            <person name="Crous P."/>
            <person name="Smith M.E."/>
        </authorList>
    </citation>
    <scope>NUCLEOTIDE SEQUENCE</scope>
    <source>
        <strain evidence="1">CBS 102833</strain>
    </source>
</reference>
<gene>
    <name evidence="1" type="ORF">H4S07_006902</name>
</gene>
<dbReference type="EMBL" id="JANBUP010004483">
    <property type="protein sequence ID" value="KAJ2793933.1"/>
    <property type="molecule type" value="Genomic_DNA"/>
</dbReference>
<name>A0ACC1KST1_9FUNG</name>
<proteinExistence type="predicted"/>